<evidence type="ECO:0000313" key="2">
    <source>
        <dbReference type="EMBL" id="MBG6090742.1"/>
    </source>
</evidence>
<dbReference type="SUPFAM" id="SSF75620">
    <property type="entry name" value="Release factor"/>
    <property type="match status" value="1"/>
</dbReference>
<dbReference type="Gene3D" id="3.30.70.1660">
    <property type="match status" value="1"/>
</dbReference>
<dbReference type="Proteomes" id="UP000614047">
    <property type="component" value="Unassembled WGS sequence"/>
</dbReference>
<evidence type="ECO:0000313" key="3">
    <source>
        <dbReference type="Proteomes" id="UP000614047"/>
    </source>
</evidence>
<dbReference type="InterPro" id="IPR045853">
    <property type="entry name" value="Pep_chain_release_fac_I_sf"/>
</dbReference>
<dbReference type="RefSeq" id="WP_197013165.1">
    <property type="nucleotide sequence ID" value="NZ_BAABES010000011.1"/>
</dbReference>
<proteinExistence type="predicted"/>
<sequence>MDGAALAEVVAEYARLGEGLTDPRVLRDFRRARRVRRSLEALAPLHDRAVRLLALREDLAAARDLAAEDSGWAAEAERLAAACARAEAWLAADLAGRDRYDPYDVIVTIEGDPQDVRLLRMYCLARAGGRGWRTEPLDGEPGPAGRTVVAITAGEGGPGAWSVLKGENGVHRVGDRAARVTVRPDADESVVRPGADWDWRIDLACTRAPHPPPALRVTHLPTGTAFAGVAADAHRAHRNAWRQALAWSLAGEIGEGEPAHRFLHPGKEPVRVHRPGALHPA</sequence>
<comment type="caution">
    <text evidence="2">The sequence shown here is derived from an EMBL/GenBank/DDBJ whole genome shotgun (WGS) entry which is preliminary data.</text>
</comment>
<dbReference type="GO" id="GO:0006415">
    <property type="term" value="P:translational termination"/>
    <property type="evidence" value="ECO:0007669"/>
    <property type="project" value="InterPro"/>
</dbReference>
<gene>
    <name evidence="2" type="ORF">IW256_004855</name>
</gene>
<dbReference type="Gene3D" id="6.10.140.1950">
    <property type="match status" value="1"/>
</dbReference>
<name>A0A931DJT5_9ACTN</name>
<dbReference type="Pfam" id="PF03462">
    <property type="entry name" value="PCRF"/>
    <property type="match status" value="1"/>
</dbReference>
<feature type="domain" description="Peptide chain release factor" evidence="1">
    <location>
        <begin position="58"/>
        <end position="167"/>
    </location>
</feature>
<dbReference type="AlphaFoldDB" id="A0A931DJT5"/>
<keyword evidence="3" id="KW-1185">Reference proteome</keyword>
<accession>A0A931DJT5</accession>
<organism evidence="2 3">
    <name type="scientific">Actinomadura viridis</name>
    <dbReference type="NCBI Taxonomy" id="58110"/>
    <lineage>
        <taxon>Bacteria</taxon>
        <taxon>Bacillati</taxon>
        <taxon>Actinomycetota</taxon>
        <taxon>Actinomycetes</taxon>
        <taxon>Streptosporangiales</taxon>
        <taxon>Thermomonosporaceae</taxon>
        <taxon>Actinomadura</taxon>
    </lineage>
</organism>
<dbReference type="InterPro" id="IPR005139">
    <property type="entry name" value="PCRF"/>
</dbReference>
<evidence type="ECO:0000259" key="1">
    <source>
        <dbReference type="SMART" id="SM00937"/>
    </source>
</evidence>
<reference evidence="2" key="1">
    <citation type="submission" date="2020-11" db="EMBL/GenBank/DDBJ databases">
        <title>Sequencing the genomes of 1000 actinobacteria strains.</title>
        <authorList>
            <person name="Klenk H.-P."/>
        </authorList>
    </citation>
    <scope>NUCLEOTIDE SEQUENCE</scope>
    <source>
        <strain evidence="2">DSM 43175</strain>
    </source>
</reference>
<protein>
    <submittedName>
        <fullName evidence="2">Protein subunit release factor A</fullName>
    </submittedName>
</protein>
<dbReference type="SMART" id="SM00937">
    <property type="entry name" value="PCRF"/>
    <property type="match status" value="1"/>
</dbReference>
<dbReference type="EMBL" id="JADOUA010000001">
    <property type="protein sequence ID" value="MBG6090742.1"/>
    <property type="molecule type" value="Genomic_DNA"/>
</dbReference>